<reference evidence="1 2" key="1">
    <citation type="submission" date="2021-04" db="EMBL/GenBank/DDBJ databases">
        <authorList>
            <person name="Pira H."/>
            <person name="Risdian C."/>
            <person name="Wink J."/>
        </authorList>
    </citation>
    <scope>NUCLEOTIDE SEQUENCE [LARGE SCALE GENOMIC DNA]</scope>
    <source>
        <strain evidence="1 2">WH53</strain>
    </source>
</reference>
<dbReference type="PRINTS" id="PR00081">
    <property type="entry name" value="GDHRDH"/>
</dbReference>
<keyword evidence="2" id="KW-1185">Reference proteome</keyword>
<dbReference type="Proteomes" id="UP000690515">
    <property type="component" value="Unassembled WGS sequence"/>
</dbReference>
<dbReference type="PANTHER" id="PTHR42808">
    <property type="entry name" value="HYDROXYSTEROID DEHYDROGENASE-LIKE PROTEIN 2"/>
    <property type="match status" value="1"/>
</dbReference>
<dbReference type="InterPro" id="IPR051935">
    <property type="entry name" value="HSDL2"/>
</dbReference>
<dbReference type="InterPro" id="IPR036291">
    <property type="entry name" value="NAD(P)-bd_dom_sf"/>
</dbReference>
<evidence type="ECO:0000313" key="1">
    <source>
        <dbReference type="EMBL" id="MBU2709658.1"/>
    </source>
</evidence>
<dbReference type="RefSeq" id="WP_215817828.1">
    <property type="nucleotide sequence ID" value="NZ_JAGSOY010000002.1"/>
</dbReference>
<name>A0ABS5Z6I2_9GAMM</name>
<dbReference type="EMBL" id="JAGSOY010000002">
    <property type="protein sequence ID" value="MBU2709658.1"/>
    <property type="molecule type" value="Genomic_DNA"/>
</dbReference>
<evidence type="ECO:0000313" key="2">
    <source>
        <dbReference type="Proteomes" id="UP000690515"/>
    </source>
</evidence>
<dbReference type="SUPFAM" id="SSF51735">
    <property type="entry name" value="NAD(P)-binding Rossmann-fold domains"/>
    <property type="match status" value="1"/>
</dbReference>
<proteinExistence type="predicted"/>
<dbReference type="InterPro" id="IPR002347">
    <property type="entry name" value="SDR_fam"/>
</dbReference>
<sequence length="278" mass="30613">MTSMKNKTIVITGASRGIGRAIALKCALAGANIVVTGKTSEPHNKLPGTIHSVAAEVEAAGGKALAVQMDVRNEQQVQQMVEQTVERFGGIDALINNAGAIKLLPVETLPIKRFDLMQQVNSRALFICAQAVLPYLKKSSNPHILSLSPPISLQPKWLKNFAPYTLSKYGMTILALGMAEEFKKYHIAVNTLWPKTVIATAAVAYEVGSEETFQYCRTPDIMADAAFKILNLSHEELNGQTLIDEPFLKSQGVSDFEHYRYDRTTDKTLMNDLFVDEE</sequence>
<organism evidence="1 2">
    <name type="scientific">Zooshikella harenae</name>
    <dbReference type="NCBI Taxonomy" id="2827238"/>
    <lineage>
        <taxon>Bacteria</taxon>
        <taxon>Pseudomonadati</taxon>
        <taxon>Pseudomonadota</taxon>
        <taxon>Gammaproteobacteria</taxon>
        <taxon>Oceanospirillales</taxon>
        <taxon>Zooshikellaceae</taxon>
        <taxon>Zooshikella</taxon>
    </lineage>
</organism>
<gene>
    <name evidence="1" type="ORF">KCG35_01150</name>
</gene>
<dbReference type="PANTHER" id="PTHR42808:SF3">
    <property type="entry name" value="HYDROXYSTEROID DEHYDROGENASE-LIKE PROTEIN 2"/>
    <property type="match status" value="1"/>
</dbReference>
<protein>
    <submittedName>
        <fullName evidence="1">NAD(P)-dependent oxidoreductase</fullName>
    </submittedName>
</protein>
<comment type="caution">
    <text evidence="1">The sequence shown here is derived from an EMBL/GenBank/DDBJ whole genome shotgun (WGS) entry which is preliminary data.</text>
</comment>
<accession>A0ABS5Z6I2</accession>
<dbReference type="NCBIfam" id="NF006133">
    <property type="entry name" value="PRK08278.1"/>
    <property type="match status" value="1"/>
</dbReference>
<dbReference type="Gene3D" id="3.40.50.720">
    <property type="entry name" value="NAD(P)-binding Rossmann-like Domain"/>
    <property type="match status" value="1"/>
</dbReference>
<dbReference type="Pfam" id="PF00106">
    <property type="entry name" value="adh_short"/>
    <property type="match status" value="1"/>
</dbReference>